<keyword evidence="2" id="KW-1185">Reference proteome</keyword>
<protein>
    <submittedName>
        <fullName evidence="1">Uncharacterized protein</fullName>
    </submittedName>
</protein>
<evidence type="ECO:0000313" key="1">
    <source>
        <dbReference type="EMBL" id="MFB9476929.1"/>
    </source>
</evidence>
<dbReference type="RefSeq" id="WP_345410453.1">
    <property type="nucleotide sequence ID" value="NZ_BAAAXS010000002.1"/>
</dbReference>
<accession>A0ABV5P2Y0</accession>
<reference evidence="1 2" key="1">
    <citation type="submission" date="2024-09" db="EMBL/GenBank/DDBJ databases">
        <authorList>
            <person name="Sun Q."/>
            <person name="Mori K."/>
        </authorList>
    </citation>
    <scope>NUCLEOTIDE SEQUENCE [LARGE SCALE GENOMIC DNA]</scope>
    <source>
        <strain evidence="1 2">JCM 3324</strain>
    </source>
</reference>
<name>A0ABV5P2Y0_9ACTN</name>
<dbReference type="Proteomes" id="UP001589568">
    <property type="component" value="Unassembled WGS sequence"/>
</dbReference>
<proteinExistence type="predicted"/>
<organism evidence="1 2">
    <name type="scientific">Nonomuraea salmonea</name>
    <dbReference type="NCBI Taxonomy" id="46181"/>
    <lineage>
        <taxon>Bacteria</taxon>
        <taxon>Bacillati</taxon>
        <taxon>Actinomycetota</taxon>
        <taxon>Actinomycetes</taxon>
        <taxon>Streptosporangiales</taxon>
        <taxon>Streptosporangiaceae</taxon>
        <taxon>Nonomuraea</taxon>
    </lineage>
</organism>
<dbReference type="EMBL" id="JBHMCF010000057">
    <property type="protein sequence ID" value="MFB9476929.1"/>
    <property type="molecule type" value="Genomic_DNA"/>
</dbReference>
<comment type="caution">
    <text evidence="1">The sequence shown here is derived from an EMBL/GenBank/DDBJ whole genome shotgun (WGS) entry which is preliminary data.</text>
</comment>
<sequence>MQLTSEPGCEHLDFAAQVGINRLTKEEGGPVTAYSADIEVRCAACGVRFEWMGLECGMLPDRPMVDVSGTMMAAPLRPVGSDPSFGMDAPGYRVRAYVKDELPPA</sequence>
<gene>
    <name evidence="1" type="ORF">ACFFR3_46195</name>
</gene>
<evidence type="ECO:0000313" key="2">
    <source>
        <dbReference type="Proteomes" id="UP001589568"/>
    </source>
</evidence>